<organism evidence="2 3">
    <name type="scientific">Nocardia bhagyanarayanae</name>
    <dbReference type="NCBI Taxonomy" id="1215925"/>
    <lineage>
        <taxon>Bacteria</taxon>
        <taxon>Bacillati</taxon>
        <taxon>Actinomycetota</taxon>
        <taxon>Actinomycetes</taxon>
        <taxon>Mycobacteriales</taxon>
        <taxon>Nocardiaceae</taxon>
        <taxon>Nocardia</taxon>
    </lineage>
</organism>
<feature type="transmembrane region" description="Helical" evidence="1">
    <location>
        <begin position="200"/>
        <end position="217"/>
    </location>
</feature>
<dbReference type="Proteomes" id="UP000316331">
    <property type="component" value="Unassembled WGS sequence"/>
</dbReference>
<evidence type="ECO:0000256" key="1">
    <source>
        <dbReference type="SAM" id="Phobius"/>
    </source>
</evidence>
<dbReference type="AlphaFoldDB" id="A0A543FEJ8"/>
<keyword evidence="1" id="KW-0812">Transmembrane</keyword>
<proteinExistence type="predicted"/>
<keyword evidence="1" id="KW-1133">Transmembrane helix</keyword>
<name>A0A543FEJ8_9NOCA</name>
<dbReference type="RefSeq" id="WP_141810142.1">
    <property type="nucleotide sequence ID" value="NZ_VFPG01000001.1"/>
</dbReference>
<keyword evidence="1" id="KW-0472">Membrane</keyword>
<gene>
    <name evidence="2" type="ORF">FB390_3869</name>
</gene>
<sequence>MTAASLPGLGQNLGRRLTVVGALPALVVVLGVAVQLAAGAPSHPPSRQRLVKTLEGLSATEWTVIAVTVLVAVLVLQPFQVALVRALEGYPLLRGPLKIIGLPMRALWTFRWNHLNARQQTRDPDSADNSKVLAAAAALSRLPSRERLLPTRLGNTLRAAEDRPADRYGLDIVAAWPLLHSLLPERAAATTDDARDQLDFACRFTVAFASLGVVSAFLLSGWWLVTVALATAILTVLAYRSTIAAASTYGELVNTVVALHRFDLVQALHLQLPDNAESEHKLFQAVSLHLRQGWPLNIDYHHG</sequence>
<evidence type="ECO:0000313" key="2">
    <source>
        <dbReference type="EMBL" id="TQM32191.1"/>
    </source>
</evidence>
<feature type="transmembrane region" description="Helical" evidence="1">
    <location>
        <begin position="20"/>
        <end position="42"/>
    </location>
</feature>
<evidence type="ECO:0000313" key="3">
    <source>
        <dbReference type="Proteomes" id="UP000316331"/>
    </source>
</evidence>
<comment type="caution">
    <text evidence="2">The sequence shown here is derived from an EMBL/GenBank/DDBJ whole genome shotgun (WGS) entry which is preliminary data.</text>
</comment>
<keyword evidence="3" id="KW-1185">Reference proteome</keyword>
<feature type="transmembrane region" description="Helical" evidence="1">
    <location>
        <begin position="62"/>
        <end position="84"/>
    </location>
</feature>
<dbReference type="OrthoDB" id="529448at2"/>
<reference evidence="2 3" key="1">
    <citation type="submission" date="2019-06" db="EMBL/GenBank/DDBJ databases">
        <title>Sequencing the genomes of 1000 actinobacteria strains.</title>
        <authorList>
            <person name="Klenk H.-P."/>
        </authorList>
    </citation>
    <scope>NUCLEOTIDE SEQUENCE [LARGE SCALE GENOMIC DNA]</scope>
    <source>
        <strain evidence="2 3">DSM 103495</strain>
    </source>
</reference>
<protein>
    <submittedName>
        <fullName evidence="2">Uncharacterized protein</fullName>
    </submittedName>
</protein>
<accession>A0A543FEJ8</accession>
<dbReference type="EMBL" id="VFPG01000001">
    <property type="protein sequence ID" value="TQM32191.1"/>
    <property type="molecule type" value="Genomic_DNA"/>
</dbReference>